<proteinExistence type="predicted"/>
<accession>A0A6J7HC98</accession>
<organism evidence="1">
    <name type="scientific">freshwater metagenome</name>
    <dbReference type="NCBI Taxonomy" id="449393"/>
    <lineage>
        <taxon>unclassified sequences</taxon>
        <taxon>metagenomes</taxon>
        <taxon>ecological metagenomes</taxon>
    </lineage>
</organism>
<dbReference type="AlphaFoldDB" id="A0A6J7HC98"/>
<sequence length="67" mass="7368">MSITAPNDIETEERTREAWERYAEDLRDRTGAAYVEAEAEAWDRLQVELADIAAEQAELVGAGADGA</sequence>
<dbReference type="EMBL" id="CAFBMX010000002">
    <property type="protein sequence ID" value="CAB4918627.1"/>
    <property type="molecule type" value="Genomic_DNA"/>
</dbReference>
<reference evidence="1" key="1">
    <citation type="submission" date="2020-05" db="EMBL/GenBank/DDBJ databases">
        <authorList>
            <person name="Chiriac C."/>
            <person name="Salcher M."/>
            <person name="Ghai R."/>
            <person name="Kavagutti S V."/>
        </authorList>
    </citation>
    <scope>NUCLEOTIDE SEQUENCE</scope>
</reference>
<gene>
    <name evidence="1" type="ORF">UFOPK3674_00394</name>
</gene>
<evidence type="ECO:0000313" key="1">
    <source>
        <dbReference type="EMBL" id="CAB4918627.1"/>
    </source>
</evidence>
<name>A0A6J7HC98_9ZZZZ</name>
<protein>
    <submittedName>
        <fullName evidence="1">Unannotated protein</fullName>
    </submittedName>
</protein>